<dbReference type="InterPro" id="IPR011006">
    <property type="entry name" value="CheY-like_superfamily"/>
</dbReference>
<evidence type="ECO:0000313" key="6">
    <source>
        <dbReference type="EMBL" id="SHJ56510.1"/>
    </source>
</evidence>
<sequence>MTDCRYYLLVVDDQAGVRRMLLEAFTDDGYEVVVAVCGPEALQKLKHGGIDLVLLDMKMPGMSGLDTLREIRKLDPDLPVIMMTAYGELELLGEAKKLGVRHYVSKPFDLQEVRYLVRALLADRRPARRYLEVIG</sequence>
<evidence type="ECO:0000256" key="4">
    <source>
        <dbReference type="PROSITE-ProRule" id="PRU00169"/>
    </source>
</evidence>
<dbReference type="SMART" id="SM00448">
    <property type="entry name" value="REC"/>
    <property type="match status" value="1"/>
</dbReference>
<feature type="modified residue" description="4-aspartylphosphate" evidence="4">
    <location>
        <position position="56"/>
    </location>
</feature>
<dbReference type="InterPro" id="IPR050595">
    <property type="entry name" value="Bact_response_regulator"/>
</dbReference>
<name>A0A1M6KC69_9FIRM</name>
<dbReference type="AlphaFoldDB" id="A0A1M6KC69"/>
<evidence type="ECO:0000256" key="2">
    <source>
        <dbReference type="ARBA" id="ARBA00022553"/>
    </source>
</evidence>
<dbReference type="PANTHER" id="PTHR44591">
    <property type="entry name" value="STRESS RESPONSE REGULATOR PROTEIN 1"/>
    <property type="match status" value="1"/>
</dbReference>
<dbReference type="Gene3D" id="3.40.50.2300">
    <property type="match status" value="1"/>
</dbReference>
<dbReference type="Proteomes" id="UP000184529">
    <property type="component" value="Unassembled WGS sequence"/>
</dbReference>
<evidence type="ECO:0000256" key="3">
    <source>
        <dbReference type="ARBA" id="ARBA00024867"/>
    </source>
</evidence>
<dbReference type="PROSITE" id="PS50110">
    <property type="entry name" value="RESPONSE_REGULATORY"/>
    <property type="match status" value="1"/>
</dbReference>
<dbReference type="PANTHER" id="PTHR44591:SF3">
    <property type="entry name" value="RESPONSE REGULATORY DOMAIN-CONTAINING PROTEIN"/>
    <property type="match status" value="1"/>
</dbReference>
<gene>
    <name evidence="6" type="ORF">SAMN02745219_02844</name>
</gene>
<feature type="domain" description="Response regulatory" evidence="5">
    <location>
        <begin position="7"/>
        <end position="121"/>
    </location>
</feature>
<organism evidence="6 7">
    <name type="scientific">Desulfofundulus thermosubterraneus DSM 16057</name>
    <dbReference type="NCBI Taxonomy" id="1121432"/>
    <lineage>
        <taxon>Bacteria</taxon>
        <taxon>Bacillati</taxon>
        <taxon>Bacillota</taxon>
        <taxon>Clostridia</taxon>
        <taxon>Eubacteriales</taxon>
        <taxon>Peptococcaceae</taxon>
        <taxon>Desulfofundulus</taxon>
    </lineage>
</organism>
<dbReference type="RefSeq" id="WP_072870598.1">
    <property type="nucleotide sequence ID" value="NZ_FQZM01000041.1"/>
</dbReference>
<keyword evidence="2 4" id="KW-0597">Phosphoprotein</keyword>
<dbReference type="EMBL" id="FQZM01000041">
    <property type="protein sequence ID" value="SHJ56510.1"/>
    <property type="molecule type" value="Genomic_DNA"/>
</dbReference>
<dbReference type="STRING" id="1121432.SAMN02745219_02844"/>
<dbReference type="SUPFAM" id="SSF52172">
    <property type="entry name" value="CheY-like"/>
    <property type="match status" value="1"/>
</dbReference>
<reference evidence="7" key="1">
    <citation type="submission" date="2016-11" db="EMBL/GenBank/DDBJ databases">
        <authorList>
            <person name="Varghese N."/>
            <person name="Submissions S."/>
        </authorList>
    </citation>
    <scope>NUCLEOTIDE SEQUENCE [LARGE SCALE GENOMIC DNA]</scope>
    <source>
        <strain evidence="7">DSM 16057</strain>
    </source>
</reference>
<dbReference type="InterPro" id="IPR001789">
    <property type="entry name" value="Sig_transdc_resp-reg_receiver"/>
</dbReference>
<keyword evidence="7" id="KW-1185">Reference proteome</keyword>
<dbReference type="GO" id="GO:0000160">
    <property type="term" value="P:phosphorelay signal transduction system"/>
    <property type="evidence" value="ECO:0007669"/>
    <property type="project" value="InterPro"/>
</dbReference>
<accession>A0A1M6KC69</accession>
<evidence type="ECO:0000259" key="5">
    <source>
        <dbReference type="PROSITE" id="PS50110"/>
    </source>
</evidence>
<protein>
    <recommendedName>
        <fullName evidence="1">Stage 0 sporulation protein A homolog</fullName>
    </recommendedName>
</protein>
<comment type="function">
    <text evidence="3">May play the central regulatory role in sporulation. It may be an element of the effector pathway responsible for the activation of sporulation genes in response to nutritional stress. Spo0A may act in concert with spo0H (a sigma factor) to control the expression of some genes that are critical to the sporulation process.</text>
</comment>
<dbReference type="Pfam" id="PF00072">
    <property type="entry name" value="Response_reg"/>
    <property type="match status" value="1"/>
</dbReference>
<proteinExistence type="predicted"/>
<evidence type="ECO:0000256" key="1">
    <source>
        <dbReference type="ARBA" id="ARBA00018672"/>
    </source>
</evidence>
<dbReference type="OrthoDB" id="9808843at2"/>
<evidence type="ECO:0000313" key="7">
    <source>
        <dbReference type="Proteomes" id="UP000184529"/>
    </source>
</evidence>